<evidence type="ECO:0000313" key="1">
    <source>
        <dbReference type="EMBL" id="RDB21684.1"/>
    </source>
</evidence>
<comment type="caution">
    <text evidence="1">The sequence shown here is derived from an EMBL/GenBank/DDBJ whole genome shotgun (WGS) entry which is preliminary data.</text>
</comment>
<organism evidence="1 2">
    <name type="scientific">Hypsizygus marmoreus</name>
    <name type="common">White beech mushroom</name>
    <name type="synonym">Agaricus marmoreus</name>
    <dbReference type="NCBI Taxonomy" id="39966"/>
    <lineage>
        <taxon>Eukaryota</taxon>
        <taxon>Fungi</taxon>
        <taxon>Dikarya</taxon>
        <taxon>Basidiomycota</taxon>
        <taxon>Agaricomycotina</taxon>
        <taxon>Agaricomycetes</taxon>
        <taxon>Agaricomycetidae</taxon>
        <taxon>Agaricales</taxon>
        <taxon>Tricholomatineae</taxon>
        <taxon>Lyophyllaceae</taxon>
        <taxon>Hypsizygus</taxon>
    </lineage>
</organism>
<gene>
    <name evidence="1" type="ORF">Hypma_011182</name>
</gene>
<sequence>MLDLDTILTTRQCRPPASVPAMKSDRLTHCRLTQRTIHGAPDNLRLLPFPPSIKIPRNWHERDGLAG</sequence>
<evidence type="ECO:0000313" key="2">
    <source>
        <dbReference type="Proteomes" id="UP000076154"/>
    </source>
</evidence>
<reference evidence="1" key="1">
    <citation type="submission" date="2018-04" db="EMBL/GenBank/DDBJ databases">
        <title>Whole genome sequencing of Hypsizygus marmoreus.</title>
        <authorList>
            <person name="Choi I.-G."/>
            <person name="Min B."/>
            <person name="Kim J.-G."/>
            <person name="Kim S."/>
            <person name="Oh Y.-L."/>
            <person name="Kong W.-S."/>
            <person name="Park H."/>
            <person name="Jeong J."/>
            <person name="Song E.-S."/>
        </authorList>
    </citation>
    <scope>NUCLEOTIDE SEQUENCE [LARGE SCALE GENOMIC DNA]</scope>
    <source>
        <strain evidence="1">51987-8</strain>
    </source>
</reference>
<name>A0A369JQP4_HYPMA</name>
<accession>A0A369JQP4</accession>
<dbReference type="EMBL" id="LUEZ02000054">
    <property type="protein sequence ID" value="RDB21684.1"/>
    <property type="molecule type" value="Genomic_DNA"/>
</dbReference>
<dbReference type="Proteomes" id="UP000076154">
    <property type="component" value="Unassembled WGS sequence"/>
</dbReference>
<protein>
    <submittedName>
        <fullName evidence="1">Uncharacterized protein</fullName>
    </submittedName>
</protein>
<dbReference type="AlphaFoldDB" id="A0A369JQP4"/>
<proteinExistence type="predicted"/>
<dbReference type="InParanoid" id="A0A369JQP4"/>
<keyword evidence="2" id="KW-1185">Reference proteome</keyword>